<accession>A0A8D8TF24</accession>
<dbReference type="GO" id="GO:0006351">
    <property type="term" value="P:DNA-templated transcription"/>
    <property type="evidence" value="ECO:0007669"/>
    <property type="project" value="InterPro"/>
</dbReference>
<comment type="similarity">
    <text evidence="1">Belongs to the RNA polymerase beta chain family.</text>
</comment>
<organism evidence="8">
    <name type="scientific">Cacopsylla melanoneura</name>
    <dbReference type="NCBI Taxonomy" id="428564"/>
    <lineage>
        <taxon>Eukaryota</taxon>
        <taxon>Metazoa</taxon>
        <taxon>Ecdysozoa</taxon>
        <taxon>Arthropoda</taxon>
        <taxon>Hexapoda</taxon>
        <taxon>Insecta</taxon>
        <taxon>Pterygota</taxon>
        <taxon>Neoptera</taxon>
        <taxon>Paraneoptera</taxon>
        <taxon>Hemiptera</taxon>
        <taxon>Sternorrhyncha</taxon>
        <taxon>Psylloidea</taxon>
        <taxon>Psyllidae</taxon>
        <taxon>Psyllinae</taxon>
        <taxon>Cacopsylla</taxon>
    </lineage>
</organism>
<dbReference type="InterPro" id="IPR014724">
    <property type="entry name" value="RNA_pol_RPB2_OB-fold"/>
</dbReference>
<dbReference type="Gene3D" id="2.40.270.10">
    <property type="entry name" value="DNA-directed RNA polymerase, subunit 2, domain 6"/>
    <property type="match status" value="1"/>
</dbReference>
<evidence type="ECO:0000256" key="1">
    <source>
        <dbReference type="ARBA" id="ARBA00006835"/>
    </source>
</evidence>
<dbReference type="GO" id="GO:0003899">
    <property type="term" value="F:DNA-directed RNA polymerase activity"/>
    <property type="evidence" value="ECO:0007669"/>
    <property type="project" value="UniProtKB-EC"/>
</dbReference>
<dbReference type="EC" id="2.7.7.6" evidence="2"/>
<feature type="domain" description="DNA-directed RNA polymerase subunit 2 hybrid-binding" evidence="7">
    <location>
        <begin position="38"/>
        <end position="247"/>
    </location>
</feature>
<evidence type="ECO:0000256" key="5">
    <source>
        <dbReference type="ARBA" id="ARBA00022695"/>
    </source>
</evidence>
<dbReference type="InterPro" id="IPR015712">
    <property type="entry name" value="DNA-dir_RNA_pol_su2"/>
</dbReference>
<proteinExistence type="inferred from homology"/>
<keyword evidence="4" id="KW-0808">Transferase</keyword>
<dbReference type="Gene3D" id="2.40.50.100">
    <property type="match status" value="1"/>
</dbReference>
<dbReference type="GO" id="GO:0032549">
    <property type="term" value="F:ribonucleoside binding"/>
    <property type="evidence" value="ECO:0007669"/>
    <property type="project" value="InterPro"/>
</dbReference>
<evidence type="ECO:0000256" key="6">
    <source>
        <dbReference type="ARBA" id="ARBA00023163"/>
    </source>
</evidence>
<protein>
    <recommendedName>
        <fullName evidence="2">DNA-directed RNA polymerase</fullName>
        <ecNumber evidence="2">2.7.7.6</ecNumber>
    </recommendedName>
</protein>
<sequence>MGANMQRQALPLLISEKPIVGTGMERIIAADSGMLVLAKRSGVVKYLDSSKIVIRVNNNESVYNKKNLDVYNLIKYIRSNQNTCINQKPCVSLGEKVLKGDVLADGSSTDLGELALGKNIRVAFMSWNGYNFEDSILISERIVQQNKFSSIHIQELSCDIKDTKVGREKIIPYIPGLPKYMFNKLDKSGIIKIGAEVFEGDILVSKITPKNAKKLKSEEKLLIAIFGDKSPEIKDSSLRVPHGISGGLEPAISGSTNECCYHLIP</sequence>
<dbReference type="GO" id="GO:0000428">
    <property type="term" value="C:DNA-directed RNA polymerase complex"/>
    <property type="evidence" value="ECO:0007669"/>
    <property type="project" value="UniProtKB-KW"/>
</dbReference>
<dbReference type="FunFam" id="2.40.50.100:FF:000006">
    <property type="entry name" value="DNA-directed RNA polymerase subunit beta"/>
    <property type="match status" value="1"/>
</dbReference>
<keyword evidence="5" id="KW-0548">Nucleotidyltransferase</keyword>
<evidence type="ECO:0000313" key="8">
    <source>
        <dbReference type="EMBL" id="CAG6684877.1"/>
    </source>
</evidence>
<dbReference type="EMBL" id="HBUF01269582">
    <property type="protein sequence ID" value="CAG6684877.1"/>
    <property type="molecule type" value="Transcribed_RNA"/>
</dbReference>
<keyword evidence="6" id="KW-0804">Transcription</keyword>
<dbReference type="AlphaFoldDB" id="A0A8D8TF24"/>
<dbReference type="PANTHER" id="PTHR20856">
    <property type="entry name" value="DNA-DIRECTED RNA POLYMERASE I SUBUNIT 2"/>
    <property type="match status" value="1"/>
</dbReference>
<dbReference type="SUPFAM" id="SSF64484">
    <property type="entry name" value="beta and beta-prime subunits of DNA dependent RNA-polymerase"/>
    <property type="match status" value="1"/>
</dbReference>
<evidence type="ECO:0000256" key="3">
    <source>
        <dbReference type="ARBA" id="ARBA00022478"/>
    </source>
</evidence>
<dbReference type="InterPro" id="IPR037033">
    <property type="entry name" value="DNA-dir_RNAP_su2_hyb_sf"/>
</dbReference>
<reference evidence="8" key="1">
    <citation type="submission" date="2021-05" db="EMBL/GenBank/DDBJ databases">
        <authorList>
            <person name="Alioto T."/>
            <person name="Alioto T."/>
            <person name="Gomez Garrido J."/>
        </authorList>
    </citation>
    <scope>NUCLEOTIDE SEQUENCE</scope>
</reference>
<dbReference type="InterPro" id="IPR007120">
    <property type="entry name" value="DNA-dir_RNAP_su2_dom"/>
</dbReference>
<dbReference type="Gene3D" id="2.40.50.150">
    <property type="match status" value="1"/>
</dbReference>
<dbReference type="GO" id="GO:0003677">
    <property type="term" value="F:DNA binding"/>
    <property type="evidence" value="ECO:0007669"/>
    <property type="project" value="InterPro"/>
</dbReference>
<dbReference type="Pfam" id="PF00562">
    <property type="entry name" value="RNA_pol_Rpb2_6"/>
    <property type="match status" value="1"/>
</dbReference>
<name>A0A8D8TF24_9HEMI</name>
<evidence type="ECO:0000259" key="7">
    <source>
        <dbReference type="Pfam" id="PF00562"/>
    </source>
</evidence>
<evidence type="ECO:0000256" key="2">
    <source>
        <dbReference type="ARBA" id="ARBA00012418"/>
    </source>
</evidence>
<keyword evidence="3 8" id="KW-0240">DNA-directed RNA polymerase</keyword>
<evidence type="ECO:0000256" key="4">
    <source>
        <dbReference type="ARBA" id="ARBA00022679"/>
    </source>
</evidence>